<dbReference type="RefSeq" id="WP_344450189.1">
    <property type="nucleotide sequence ID" value="NZ_BAAATZ010000007.1"/>
</dbReference>
<dbReference type="InterPro" id="IPR029063">
    <property type="entry name" value="SAM-dependent_MTases_sf"/>
</dbReference>
<keyword evidence="3" id="KW-0489">Methyltransferase</keyword>
<dbReference type="CDD" id="cd02440">
    <property type="entry name" value="AdoMet_MTases"/>
    <property type="match status" value="1"/>
</dbReference>
<dbReference type="SUPFAM" id="SSF53335">
    <property type="entry name" value="S-adenosyl-L-methionine-dependent methyltransferases"/>
    <property type="match status" value="1"/>
</dbReference>
<evidence type="ECO:0000313" key="4">
    <source>
        <dbReference type="Proteomes" id="UP001501842"/>
    </source>
</evidence>
<name>A0ABP6GII6_9ACTN</name>
<feature type="domain" description="Methyltransferase" evidence="2">
    <location>
        <begin position="48"/>
        <end position="139"/>
    </location>
</feature>
<dbReference type="InterPro" id="IPR041698">
    <property type="entry name" value="Methyltransf_25"/>
</dbReference>
<dbReference type="EMBL" id="BAAATZ010000007">
    <property type="protein sequence ID" value="GAA2724389.1"/>
    <property type="molecule type" value="Genomic_DNA"/>
</dbReference>
<dbReference type="PANTHER" id="PTHR43861:SF3">
    <property type="entry name" value="PUTATIVE (AFU_ORTHOLOGUE AFUA_2G14390)-RELATED"/>
    <property type="match status" value="1"/>
</dbReference>
<sequence>MQTDSAPEYMLSNADEGERRRLAAIEAAYDPGSKRHLTALGVGRGSRVLIAGAGGGSLVRWAAETVGLSGEVLAVDIDPRFVLPLAEHYPNVRVVQQDVVTQDLPGGGFDAAHARLLLGHLPQREAVLAKLADALRPGGGLLVEDFDWGSYGPAEPNPSAEKAIEAVSDLARSFGFDTAFGRRLPGVMRRAGLVDVDAEGLVLTLRGATFPLEPMFRQTFDRLLPHLIAGGQMSEDDAAALHQRFDDLEYDMCTQTLMSVWGRRPA</sequence>
<protein>
    <submittedName>
        <fullName evidence="3">Methyltransferase domain-containing protein</fullName>
    </submittedName>
</protein>
<keyword evidence="1" id="KW-0808">Transferase</keyword>
<evidence type="ECO:0000256" key="1">
    <source>
        <dbReference type="ARBA" id="ARBA00022679"/>
    </source>
</evidence>
<comment type="caution">
    <text evidence="3">The sequence shown here is derived from an EMBL/GenBank/DDBJ whole genome shotgun (WGS) entry which is preliminary data.</text>
</comment>
<dbReference type="GO" id="GO:0008168">
    <property type="term" value="F:methyltransferase activity"/>
    <property type="evidence" value="ECO:0007669"/>
    <property type="project" value="UniProtKB-KW"/>
</dbReference>
<reference evidence="4" key="1">
    <citation type="journal article" date="2019" name="Int. J. Syst. Evol. Microbiol.">
        <title>The Global Catalogue of Microorganisms (GCM) 10K type strain sequencing project: providing services to taxonomists for standard genome sequencing and annotation.</title>
        <authorList>
            <consortium name="The Broad Institute Genomics Platform"/>
            <consortium name="The Broad Institute Genome Sequencing Center for Infectious Disease"/>
            <person name="Wu L."/>
            <person name="Ma J."/>
        </authorList>
    </citation>
    <scope>NUCLEOTIDE SEQUENCE [LARGE SCALE GENOMIC DNA]</scope>
    <source>
        <strain evidence="4">JCM 8201</strain>
    </source>
</reference>
<evidence type="ECO:0000313" key="3">
    <source>
        <dbReference type="EMBL" id="GAA2724389.1"/>
    </source>
</evidence>
<gene>
    <name evidence="3" type="ORF">GCM10010439_21920</name>
</gene>
<evidence type="ECO:0000259" key="2">
    <source>
        <dbReference type="Pfam" id="PF13649"/>
    </source>
</evidence>
<organism evidence="3 4">
    <name type="scientific">Actinocorallia aurantiaca</name>
    <dbReference type="NCBI Taxonomy" id="46204"/>
    <lineage>
        <taxon>Bacteria</taxon>
        <taxon>Bacillati</taxon>
        <taxon>Actinomycetota</taxon>
        <taxon>Actinomycetes</taxon>
        <taxon>Streptosporangiales</taxon>
        <taxon>Thermomonosporaceae</taxon>
        <taxon>Actinocorallia</taxon>
    </lineage>
</organism>
<proteinExistence type="predicted"/>
<dbReference type="Pfam" id="PF13649">
    <property type="entry name" value="Methyltransf_25"/>
    <property type="match status" value="1"/>
</dbReference>
<dbReference type="GO" id="GO:0032259">
    <property type="term" value="P:methylation"/>
    <property type="evidence" value="ECO:0007669"/>
    <property type="project" value="UniProtKB-KW"/>
</dbReference>
<keyword evidence="4" id="KW-1185">Reference proteome</keyword>
<accession>A0ABP6GII6</accession>
<dbReference type="Proteomes" id="UP001501842">
    <property type="component" value="Unassembled WGS sequence"/>
</dbReference>
<dbReference type="Gene3D" id="3.40.50.150">
    <property type="entry name" value="Vaccinia Virus protein VP39"/>
    <property type="match status" value="1"/>
</dbReference>
<dbReference type="PANTHER" id="PTHR43861">
    <property type="entry name" value="TRANS-ACONITATE 2-METHYLTRANSFERASE-RELATED"/>
    <property type="match status" value="1"/>
</dbReference>